<sequence>MKVTKDCKLHVMYDHYNRLFNSRCNLSFGTPGTYTCQMCYSLKIQLDSCTADNESRVLATKQELHLSKTDAFYDDLKEKSSLSKNDSTIETLQVWVYNLRFHACSYISRDLYMYDETIARKGPAETVSISKHIEYPLSKDVCSLYLFTDNCADQNNNNLMVWFLSNINLNVVTSFCPVTKTSRILKTESRGRRWYMHMSSGVKW</sequence>
<dbReference type="EMBL" id="JARBHB010000002">
    <property type="protein sequence ID" value="KAJ8892666.1"/>
    <property type="molecule type" value="Genomic_DNA"/>
</dbReference>
<evidence type="ECO:0000313" key="1">
    <source>
        <dbReference type="EMBL" id="KAJ8892666.1"/>
    </source>
</evidence>
<dbReference type="Proteomes" id="UP001159363">
    <property type="component" value="Chromosome 2"/>
</dbReference>
<protein>
    <submittedName>
        <fullName evidence="1">Uncharacterized protein</fullName>
    </submittedName>
</protein>
<evidence type="ECO:0000313" key="2">
    <source>
        <dbReference type="Proteomes" id="UP001159363"/>
    </source>
</evidence>
<comment type="caution">
    <text evidence="1">The sequence shown here is derived from an EMBL/GenBank/DDBJ whole genome shotgun (WGS) entry which is preliminary data.</text>
</comment>
<name>A0ABQ9I7P6_9NEOP</name>
<organism evidence="1 2">
    <name type="scientific">Dryococelus australis</name>
    <dbReference type="NCBI Taxonomy" id="614101"/>
    <lineage>
        <taxon>Eukaryota</taxon>
        <taxon>Metazoa</taxon>
        <taxon>Ecdysozoa</taxon>
        <taxon>Arthropoda</taxon>
        <taxon>Hexapoda</taxon>
        <taxon>Insecta</taxon>
        <taxon>Pterygota</taxon>
        <taxon>Neoptera</taxon>
        <taxon>Polyneoptera</taxon>
        <taxon>Phasmatodea</taxon>
        <taxon>Verophasmatodea</taxon>
        <taxon>Anareolatae</taxon>
        <taxon>Phasmatidae</taxon>
        <taxon>Eurycanthinae</taxon>
        <taxon>Dryococelus</taxon>
    </lineage>
</organism>
<reference evidence="1 2" key="1">
    <citation type="submission" date="2023-02" db="EMBL/GenBank/DDBJ databases">
        <title>LHISI_Scaffold_Assembly.</title>
        <authorList>
            <person name="Stuart O.P."/>
            <person name="Cleave R."/>
            <person name="Magrath M.J.L."/>
            <person name="Mikheyev A.S."/>
        </authorList>
    </citation>
    <scope>NUCLEOTIDE SEQUENCE [LARGE SCALE GENOMIC DNA]</scope>
    <source>
        <strain evidence="1">Daus_M_001</strain>
        <tissue evidence="1">Leg muscle</tissue>
    </source>
</reference>
<proteinExistence type="predicted"/>
<accession>A0ABQ9I7P6</accession>
<keyword evidence="2" id="KW-1185">Reference proteome</keyword>
<gene>
    <name evidence="1" type="ORF">PR048_005247</name>
</gene>